<feature type="site" description="Interaction with substrate tRNA" evidence="10">
    <location>
        <position position="112"/>
    </location>
</feature>
<feature type="binding site" evidence="10">
    <location>
        <begin position="21"/>
        <end position="28"/>
    </location>
    <ligand>
        <name>ATP</name>
        <dbReference type="ChEBI" id="CHEBI:30616"/>
    </ligand>
</feature>
<dbReference type="PANTHER" id="PTHR11088">
    <property type="entry name" value="TRNA DIMETHYLALLYLTRANSFERASE"/>
    <property type="match status" value="1"/>
</dbReference>
<evidence type="ECO:0000256" key="8">
    <source>
        <dbReference type="ARBA" id="ARBA00022842"/>
    </source>
</evidence>
<evidence type="ECO:0000256" key="2">
    <source>
        <dbReference type="ARBA" id="ARBA00003213"/>
    </source>
</evidence>
<dbReference type="KEGG" id="abq:ABAZ39_09010"/>
<dbReference type="Gene3D" id="3.40.50.300">
    <property type="entry name" value="P-loop containing nucleotide triphosphate hydrolases"/>
    <property type="match status" value="1"/>
</dbReference>
<evidence type="ECO:0000256" key="7">
    <source>
        <dbReference type="ARBA" id="ARBA00022840"/>
    </source>
</evidence>
<dbReference type="EMBL" id="CP007793">
    <property type="protein sequence ID" value="AIB12137.1"/>
    <property type="molecule type" value="Genomic_DNA"/>
</dbReference>
<keyword evidence="6 10" id="KW-0547">Nucleotide-binding</keyword>
<comment type="function">
    <text evidence="2 10 12">Catalyzes the transfer of a dimethylallyl group onto the adenine at position 37 in tRNAs that read codons beginning with uridine, leading to the formation of N6-(dimethylallyl)adenosine (i(6)A).</text>
</comment>
<evidence type="ECO:0000256" key="13">
    <source>
        <dbReference type="RuleBase" id="RU003785"/>
    </source>
</evidence>
<dbReference type="GO" id="GO:0006400">
    <property type="term" value="P:tRNA modification"/>
    <property type="evidence" value="ECO:0007669"/>
    <property type="project" value="TreeGrafter"/>
</dbReference>
<evidence type="ECO:0000256" key="3">
    <source>
        <dbReference type="ARBA" id="ARBA00005842"/>
    </source>
</evidence>
<dbReference type="InterPro" id="IPR018022">
    <property type="entry name" value="IPT"/>
</dbReference>
<evidence type="ECO:0000256" key="6">
    <source>
        <dbReference type="ARBA" id="ARBA00022741"/>
    </source>
</evidence>
<dbReference type="Proteomes" id="UP000027186">
    <property type="component" value="Chromosome"/>
</dbReference>
<accession>A0A060DGY5</accession>
<evidence type="ECO:0000313" key="14">
    <source>
        <dbReference type="EMBL" id="AIB12137.1"/>
    </source>
</evidence>
<organism evidence="14 15">
    <name type="scientific">Azospirillum argentinense</name>
    <dbReference type="NCBI Taxonomy" id="2970906"/>
    <lineage>
        <taxon>Bacteria</taxon>
        <taxon>Pseudomonadati</taxon>
        <taxon>Pseudomonadota</taxon>
        <taxon>Alphaproteobacteria</taxon>
        <taxon>Rhodospirillales</taxon>
        <taxon>Azospirillaceae</taxon>
        <taxon>Azospirillum</taxon>
    </lineage>
</organism>
<comment type="caution">
    <text evidence="10">Lacks conserved residue(s) required for the propagation of feature annotation.</text>
</comment>
<evidence type="ECO:0000256" key="9">
    <source>
        <dbReference type="ARBA" id="ARBA00049563"/>
    </source>
</evidence>
<dbReference type="SUPFAM" id="SSF52540">
    <property type="entry name" value="P-loop containing nucleoside triphosphate hydrolases"/>
    <property type="match status" value="1"/>
</dbReference>
<protein>
    <recommendedName>
        <fullName evidence="10">tRNA dimethylallyltransferase</fullName>
        <ecNumber evidence="10">2.5.1.75</ecNumber>
    </recommendedName>
    <alternativeName>
        <fullName evidence="10">Dimethylallyl diphosphate:tRNA dimethylallyltransferase</fullName>
        <shortName evidence="10">DMAPP:tRNA dimethylallyltransferase</shortName>
        <shortName evidence="10">DMATase</shortName>
    </alternativeName>
    <alternativeName>
        <fullName evidence="10">Isopentenyl-diphosphate:tRNA isopentenyltransferase</fullName>
        <shortName evidence="10">IPP transferase</shortName>
        <shortName evidence="10">IPPT</shortName>
        <shortName evidence="10">IPTase</shortName>
    </alternativeName>
</protein>
<evidence type="ECO:0000256" key="4">
    <source>
        <dbReference type="ARBA" id="ARBA00022679"/>
    </source>
</evidence>
<dbReference type="EC" id="2.5.1.75" evidence="10"/>
<dbReference type="GO" id="GO:0005524">
    <property type="term" value="F:ATP binding"/>
    <property type="evidence" value="ECO:0007669"/>
    <property type="project" value="UniProtKB-UniRule"/>
</dbReference>
<dbReference type="AlphaFoldDB" id="A0A060DGY5"/>
<evidence type="ECO:0000256" key="10">
    <source>
        <dbReference type="HAMAP-Rule" id="MF_00185"/>
    </source>
</evidence>
<keyword evidence="4 10" id="KW-0808">Transferase</keyword>
<comment type="subunit">
    <text evidence="10">Monomer.</text>
</comment>
<dbReference type="PANTHER" id="PTHR11088:SF60">
    <property type="entry name" value="TRNA DIMETHYLALLYLTRANSFERASE"/>
    <property type="match status" value="1"/>
</dbReference>
<name>A0A060DGY5_9PROT</name>
<dbReference type="Gene3D" id="1.10.20.140">
    <property type="match status" value="1"/>
</dbReference>
<dbReference type="InterPro" id="IPR027417">
    <property type="entry name" value="P-loop_NTPase"/>
</dbReference>
<keyword evidence="8 10" id="KW-0460">Magnesium</keyword>
<gene>
    <name evidence="10" type="primary">miaA</name>
    <name evidence="14" type="ORF">ABAZ39_09010</name>
</gene>
<dbReference type="Pfam" id="PF01715">
    <property type="entry name" value="IPPT"/>
    <property type="match status" value="1"/>
</dbReference>
<evidence type="ECO:0000256" key="5">
    <source>
        <dbReference type="ARBA" id="ARBA00022694"/>
    </source>
</evidence>
<feature type="binding site" evidence="10">
    <location>
        <begin position="23"/>
        <end position="28"/>
    </location>
    <ligand>
        <name>substrate</name>
    </ligand>
</feature>
<comment type="similarity">
    <text evidence="3 10 13">Belongs to the IPP transferase family.</text>
</comment>
<comment type="catalytic activity">
    <reaction evidence="9 10 11">
        <text>adenosine(37) in tRNA + dimethylallyl diphosphate = N(6)-dimethylallyladenosine(37) in tRNA + diphosphate</text>
        <dbReference type="Rhea" id="RHEA:26482"/>
        <dbReference type="Rhea" id="RHEA-COMP:10162"/>
        <dbReference type="Rhea" id="RHEA-COMP:10375"/>
        <dbReference type="ChEBI" id="CHEBI:33019"/>
        <dbReference type="ChEBI" id="CHEBI:57623"/>
        <dbReference type="ChEBI" id="CHEBI:74411"/>
        <dbReference type="ChEBI" id="CHEBI:74415"/>
        <dbReference type="EC" id="2.5.1.75"/>
    </reaction>
</comment>
<dbReference type="NCBIfam" id="TIGR00174">
    <property type="entry name" value="miaA"/>
    <property type="match status" value="1"/>
</dbReference>
<feature type="region of interest" description="Interaction with substrate tRNA" evidence="10">
    <location>
        <begin position="46"/>
        <end position="49"/>
    </location>
</feature>
<sequence length="330" mass="35815">MAEDSPRNRDVQHRHVVVIGGPTASGKSGMALDIALARNGTVINADSMQLYAELDVLTARPGAEDLAQAPHRLYGVLPAAERGSAARWRDMALAEIAAAHAAGRLPIVVGGTGLYLRTLMEGLSAVPAVPDEVRKAAHARLQELGGEAFRAELVGRDPASAKLNPGDTTRLTRAWEVLEATGLPLSHWQTQRAEGPPEGLLFSVLVIDPPRDALYANCDRRFRVMMGQGALEEVRRLDALGLDPDLPAMKALGVPELRDHLRGALTLDEAIALAQQSTRRYAKRQVTWFRHQLAGRPPASALHGCHTINSLYTRPLSEAILTYLETTLRR</sequence>
<feature type="site" description="Interaction with substrate tRNA" evidence="10">
    <location>
        <position position="134"/>
    </location>
</feature>
<evidence type="ECO:0000256" key="12">
    <source>
        <dbReference type="RuleBase" id="RU003784"/>
    </source>
</evidence>
<dbReference type="RefSeq" id="WP_051657885.1">
    <property type="nucleotide sequence ID" value="NZ_CP007793.1"/>
</dbReference>
<evidence type="ECO:0000256" key="1">
    <source>
        <dbReference type="ARBA" id="ARBA00001946"/>
    </source>
</evidence>
<evidence type="ECO:0000313" key="15">
    <source>
        <dbReference type="Proteomes" id="UP000027186"/>
    </source>
</evidence>
<keyword evidence="7 10" id="KW-0067">ATP-binding</keyword>
<dbReference type="InterPro" id="IPR039657">
    <property type="entry name" value="Dimethylallyltransferase"/>
</dbReference>
<reference evidence="14 15" key="1">
    <citation type="journal article" date="2014" name="Genome Announc.">
        <title>Complete Genome Sequence of the Model Rhizosphere Strain Azospirillum brasilense Az39, Successfully Applied in Agriculture.</title>
        <authorList>
            <person name="Rivera D."/>
            <person name="Revale S."/>
            <person name="Molina R."/>
            <person name="Gualpa J."/>
            <person name="Puente M."/>
            <person name="Maroniche G."/>
            <person name="Paris G."/>
            <person name="Baker D."/>
            <person name="Clavijo B."/>
            <person name="McLay K."/>
            <person name="Spaepen S."/>
            <person name="Perticari A."/>
            <person name="Vazquez M."/>
            <person name="Wisniewski-Dye F."/>
            <person name="Watkins C."/>
            <person name="Martinez-Abarca F."/>
            <person name="Vanderleyden J."/>
            <person name="Cassan F."/>
        </authorList>
    </citation>
    <scope>NUCLEOTIDE SEQUENCE [LARGE SCALE GENOMIC DNA]</scope>
    <source>
        <strain evidence="14 15">Az39</strain>
    </source>
</reference>
<dbReference type="GO" id="GO:0052381">
    <property type="term" value="F:tRNA dimethylallyltransferase activity"/>
    <property type="evidence" value="ECO:0007669"/>
    <property type="project" value="UniProtKB-UniRule"/>
</dbReference>
<comment type="cofactor">
    <cofactor evidence="1 10">
        <name>Mg(2+)</name>
        <dbReference type="ChEBI" id="CHEBI:18420"/>
    </cofactor>
</comment>
<dbReference type="HAMAP" id="MF_00185">
    <property type="entry name" value="IPP_trans"/>
    <property type="match status" value="1"/>
</dbReference>
<evidence type="ECO:0000256" key="11">
    <source>
        <dbReference type="RuleBase" id="RU003783"/>
    </source>
</evidence>
<keyword evidence="5 10" id="KW-0819">tRNA processing</keyword>
<proteinExistence type="inferred from homology"/>